<comment type="caution">
    <text evidence="1">The sequence shown here is derived from an EMBL/GenBank/DDBJ whole genome shotgun (WGS) entry which is preliminary data.</text>
</comment>
<evidence type="ECO:0000313" key="2">
    <source>
        <dbReference type="Proteomes" id="UP001596091"/>
    </source>
</evidence>
<reference evidence="2" key="1">
    <citation type="journal article" date="2019" name="Int. J. Syst. Evol. Microbiol.">
        <title>The Global Catalogue of Microorganisms (GCM) 10K type strain sequencing project: providing services to taxonomists for standard genome sequencing and annotation.</title>
        <authorList>
            <consortium name="The Broad Institute Genomics Platform"/>
            <consortium name="The Broad Institute Genome Sequencing Center for Infectious Disease"/>
            <person name="Wu L."/>
            <person name="Ma J."/>
        </authorList>
    </citation>
    <scope>NUCLEOTIDE SEQUENCE [LARGE SCALE GENOMIC DNA]</scope>
    <source>
        <strain evidence="2">JCM 4087</strain>
    </source>
</reference>
<sequence length="412" mass="44529">MANNFATTNWISMKVLWFLKNSCEIASMFNNGWQEDFEKGFPVGSSIQIPLPQSWLVTSGLAYQEQGINNMMTTLTIDQTKGIHFGWDQLERMLKLNRSEKEIEEKFLRPAGAQLAQQVDSDAANWAATWTNNVVGTLGTDSTTIDFALAADQTLFTLACPAEGTRHLCMTPSLMRSYVKNNVTQFNPAPEISRMFRKGVMGTAAGFEWYRSNSLVSHTCGTAPTGGVTVVGAGQSGAALTVTGSAGQTINPGDKFSIAAVNAVNPRTRIRTSLGLKQFVYAGGAPWVLTGGNDVIPISPAIFGPGSQYQNVDALPANAAAFTFWPGTTTPSGLTGTISLAMSPYAFSIAYGKYENPEAVERAEQAVDPDTGARIAFVRAWDQYNYKMTNRYDMAYGFGNNYPELCIAIAGA</sequence>
<proteinExistence type="predicted"/>
<name>A0ABW1ECV1_9BACT</name>
<evidence type="ECO:0000313" key="1">
    <source>
        <dbReference type="EMBL" id="MFC5861087.1"/>
    </source>
</evidence>
<dbReference type="RefSeq" id="WP_263334465.1">
    <property type="nucleotide sequence ID" value="NZ_JAGSYH010000002.1"/>
</dbReference>
<accession>A0ABW1ECV1</accession>
<dbReference type="Proteomes" id="UP001596091">
    <property type="component" value="Unassembled WGS sequence"/>
</dbReference>
<organism evidence="1 2">
    <name type="scientific">Acidicapsa dinghuensis</name>
    <dbReference type="NCBI Taxonomy" id="2218256"/>
    <lineage>
        <taxon>Bacteria</taxon>
        <taxon>Pseudomonadati</taxon>
        <taxon>Acidobacteriota</taxon>
        <taxon>Terriglobia</taxon>
        <taxon>Terriglobales</taxon>
        <taxon>Acidobacteriaceae</taxon>
        <taxon>Acidicapsa</taxon>
    </lineage>
</organism>
<gene>
    <name evidence="1" type="ORF">ACFPT7_02150</name>
</gene>
<dbReference type="Gene3D" id="2.40.30.240">
    <property type="match status" value="1"/>
</dbReference>
<dbReference type="EMBL" id="JBHSPH010000001">
    <property type="protein sequence ID" value="MFC5861087.1"/>
    <property type="molecule type" value="Genomic_DNA"/>
</dbReference>
<keyword evidence="2" id="KW-1185">Reference proteome</keyword>
<protein>
    <submittedName>
        <fullName evidence="1">P22 phage major capsid protein family protein</fullName>
    </submittedName>
</protein>